<name>A0AAV4QMI0_CAEEX</name>
<feature type="compositionally biased region" description="Polar residues" evidence="1">
    <location>
        <begin position="12"/>
        <end position="26"/>
    </location>
</feature>
<comment type="caution">
    <text evidence="2">The sequence shown here is derived from an EMBL/GenBank/DDBJ whole genome shotgun (WGS) entry which is preliminary data.</text>
</comment>
<evidence type="ECO:0000313" key="3">
    <source>
        <dbReference type="Proteomes" id="UP001054945"/>
    </source>
</evidence>
<feature type="compositionally biased region" description="Basic and acidic residues" evidence="1">
    <location>
        <begin position="61"/>
        <end position="74"/>
    </location>
</feature>
<feature type="region of interest" description="Disordered" evidence="1">
    <location>
        <begin position="61"/>
        <end position="80"/>
    </location>
</feature>
<reference evidence="2 3" key="1">
    <citation type="submission" date="2021-06" db="EMBL/GenBank/DDBJ databases">
        <title>Caerostris extrusa draft genome.</title>
        <authorList>
            <person name="Kono N."/>
            <person name="Arakawa K."/>
        </authorList>
    </citation>
    <scope>NUCLEOTIDE SEQUENCE [LARGE SCALE GENOMIC DNA]</scope>
</reference>
<proteinExistence type="predicted"/>
<evidence type="ECO:0000256" key="1">
    <source>
        <dbReference type="SAM" id="MobiDB-lite"/>
    </source>
</evidence>
<protein>
    <submittedName>
        <fullName evidence="2">Uncharacterized protein</fullName>
    </submittedName>
</protein>
<evidence type="ECO:0000313" key="2">
    <source>
        <dbReference type="EMBL" id="GIY10635.1"/>
    </source>
</evidence>
<dbReference type="EMBL" id="BPLR01006546">
    <property type="protein sequence ID" value="GIY10635.1"/>
    <property type="molecule type" value="Genomic_DNA"/>
</dbReference>
<feature type="region of interest" description="Disordered" evidence="1">
    <location>
        <begin position="1"/>
        <end position="26"/>
    </location>
</feature>
<organism evidence="2 3">
    <name type="scientific">Caerostris extrusa</name>
    <name type="common">Bark spider</name>
    <name type="synonym">Caerostris bankana</name>
    <dbReference type="NCBI Taxonomy" id="172846"/>
    <lineage>
        <taxon>Eukaryota</taxon>
        <taxon>Metazoa</taxon>
        <taxon>Ecdysozoa</taxon>
        <taxon>Arthropoda</taxon>
        <taxon>Chelicerata</taxon>
        <taxon>Arachnida</taxon>
        <taxon>Araneae</taxon>
        <taxon>Araneomorphae</taxon>
        <taxon>Entelegynae</taxon>
        <taxon>Araneoidea</taxon>
        <taxon>Araneidae</taxon>
        <taxon>Caerostris</taxon>
    </lineage>
</organism>
<dbReference type="Proteomes" id="UP001054945">
    <property type="component" value="Unassembled WGS sequence"/>
</dbReference>
<gene>
    <name evidence="2" type="ORF">CEXT_141961</name>
</gene>
<dbReference type="AlphaFoldDB" id="A0AAV4QMI0"/>
<accession>A0AAV4QMI0</accession>
<sequence>MSGERKRILRQQVDTGRQQCVVSSGSSSRKMLHLRMSQKKRCDSALNFIPPFNTTLAFSVGEREKKPRPKECKANRKMGG</sequence>
<keyword evidence="3" id="KW-1185">Reference proteome</keyword>